<evidence type="ECO:0000256" key="2">
    <source>
        <dbReference type="ARBA" id="ARBA00006706"/>
    </source>
</evidence>
<evidence type="ECO:0000256" key="6">
    <source>
        <dbReference type="ARBA" id="ARBA00023229"/>
    </source>
</evidence>
<keyword evidence="5" id="KW-0460">Magnesium</keyword>
<keyword evidence="9" id="KW-1185">Reference proteome</keyword>
<dbReference type="Gene3D" id="1.10.600.10">
    <property type="entry name" value="Farnesyl Diphosphate Synthase"/>
    <property type="match status" value="1"/>
</dbReference>
<dbReference type="PANTHER" id="PTHR43281">
    <property type="entry name" value="FARNESYL DIPHOSPHATE SYNTHASE"/>
    <property type="match status" value="1"/>
</dbReference>
<comment type="similarity">
    <text evidence="2 7">Belongs to the FPP/GGPP synthase family.</text>
</comment>
<evidence type="ECO:0000256" key="1">
    <source>
        <dbReference type="ARBA" id="ARBA00001946"/>
    </source>
</evidence>
<dbReference type="NCBIfam" id="NF007877">
    <property type="entry name" value="PRK10581.1"/>
    <property type="match status" value="1"/>
</dbReference>
<dbReference type="FunFam" id="1.10.600.10:FF:000001">
    <property type="entry name" value="Geranylgeranyl diphosphate synthase"/>
    <property type="match status" value="1"/>
</dbReference>
<keyword evidence="6" id="KW-0414">Isoprene biosynthesis</keyword>
<name>A0A495RD58_9GAMM</name>
<gene>
    <name evidence="8" type="ORF">DES39_1706</name>
</gene>
<dbReference type="InterPro" id="IPR033749">
    <property type="entry name" value="Polyprenyl_synt_CS"/>
</dbReference>
<dbReference type="CDD" id="cd00685">
    <property type="entry name" value="Trans_IPPS_HT"/>
    <property type="match status" value="1"/>
</dbReference>
<evidence type="ECO:0000256" key="5">
    <source>
        <dbReference type="ARBA" id="ARBA00022842"/>
    </source>
</evidence>
<evidence type="ECO:0000256" key="7">
    <source>
        <dbReference type="RuleBase" id="RU004466"/>
    </source>
</evidence>
<accession>A0A495RD58</accession>
<dbReference type="PROSITE" id="PS00723">
    <property type="entry name" value="POLYPRENYL_SYNTHASE_1"/>
    <property type="match status" value="1"/>
</dbReference>
<dbReference type="GO" id="GO:0004659">
    <property type="term" value="F:prenyltransferase activity"/>
    <property type="evidence" value="ECO:0007669"/>
    <property type="project" value="InterPro"/>
</dbReference>
<dbReference type="PANTHER" id="PTHR43281:SF1">
    <property type="entry name" value="FARNESYL DIPHOSPHATE SYNTHASE"/>
    <property type="match status" value="1"/>
</dbReference>
<dbReference type="InterPro" id="IPR008949">
    <property type="entry name" value="Isoprenoid_synthase_dom_sf"/>
</dbReference>
<protein>
    <submittedName>
        <fullName evidence="8">Farnesyl-diphosphate synthase</fullName>
    </submittedName>
</protein>
<sequence>MPNCKTLTLRMNRNIMLNESFDFAYEHYTQRINTVLVDELAKIAPSLLKQAMEYSLLAEGKRIRPLLVYATGQMFACELEKLDAPAAALEAIHTYSLIHDDLPAMDNDELRRGLPTCHIKFDEATAILAGDALQTYAFSLLANAPTLSDSNKIAMIKELAKASGVQGMCLGQLLDLQAERKIVSLEQLNHIHINKTGALIHAAVYLGMLAAGKTAMLYEQDLREYAYSIGLAFQIQDDILDVIGNKDIMGKNQGADQQLAKNTYTSLIGLEQSIQTSQNLYKQAIEALDRIPYNSDVLRQLADFVITRSK</sequence>
<dbReference type="EMBL" id="RBWY01000003">
    <property type="protein sequence ID" value="RKS85196.1"/>
    <property type="molecule type" value="Genomic_DNA"/>
</dbReference>
<evidence type="ECO:0000313" key="8">
    <source>
        <dbReference type="EMBL" id="RKS85196.1"/>
    </source>
</evidence>
<reference evidence="8 9" key="1">
    <citation type="submission" date="2018-10" db="EMBL/GenBank/DDBJ databases">
        <title>Genomic Encyclopedia of Type Strains, Phase IV (KMG-IV): sequencing the most valuable type-strain genomes for metagenomic binning, comparative biology and taxonomic classification.</title>
        <authorList>
            <person name="Goeker M."/>
        </authorList>
    </citation>
    <scope>NUCLEOTIDE SEQUENCE [LARGE SCALE GENOMIC DNA]</scope>
    <source>
        <strain evidence="8 9">DSM 22228</strain>
    </source>
</reference>
<dbReference type="Pfam" id="PF00348">
    <property type="entry name" value="polyprenyl_synt"/>
    <property type="match status" value="1"/>
</dbReference>
<comment type="cofactor">
    <cofactor evidence="1">
        <name>Mg(2+)</name>
        <dbReference type="ChEBI" id="CHEBI:18420"/>
    </cofactor>
</comment>
<dbReference type="SFLD" id="SFLDS00005">
    <property type="entry name" value="Isoprenoid_Synthase_Type_I"/>
    <property type="match status" value="1"/>
</dbReference>
<dbReference type="InterPro" id="IPR053378">
    <property type="entry name" value="Prenyl_diphosphate_synthase"/>
</dbReference>
<dbReference type="AlphaFoldDB" id="A0A495RD58"/>
<dbReference type="InterPro" id="IPR000092">
    <property type="entry name" value="Polyprenyl_synt"/>
</dbReference>
<dbReference type="GO" id="GO:0016114">
    <property type="term" value="P:terpenoid biosynthetic process"/>
    <property type="evidence" value="ECO:0007669"/>
    <property type="project" value="UniProtKB-ARBA"/>
</dbReference>
<keyword evidence="4" id="KW-0479">Metal-binding</keyword>
<evidence type="ECO:0000256" key="3">
    <source>
        <dbReference type="ARBA" id="ARBA00022679"/>
    </source>
</evidence>
<dbReference type="GO" id="GO:0005737">
    <property type="term" value="C:cytoplasm"/>
    <property type="evidence" value="ECO:0007669"/>
    <property type="project" value="UniProtKB-ARBA"/>
</dbReference>
<dbReference type="NCBIfam" id="NF045485">
    <property type="entry name" value="FPPsyn"/>
    <property type="match status" value="1"/>
</dbReference>
<dbReference type="SFLD" id="SFLDG01017">
    <property type="entry name" value="Polyprenyl_Transferase_Like"/>
    <property type="match status" value="1"/>
</dbReference>
<dbReference type="SUPFAM" id="SSF48576">
    <property type="entry name" value="Terpenoid synthases"/>
    <property type="match status" value="1"/>
</dbReference>
<dbReference type="PROSITE" id="PS00444">
    <property type="entry name" value="POLYPRENYL_SYNTHASE_2"/>
    <property type="match status" value="1"/>
</dbReference>
<proteinExistence type="inferred from homology"/>
<keyword evidence="3 7" id="KW-0808">Transferase</keyword>
<organism evidence="8 9">
    <name type="scientific">Orbus hercynius</name>
    <dbReference type="NCBI Taxonomy" id="593135"/>
    <lineage>
        <taxon>Bacteria</taxon>
        <taxon>Pseudomonadati</taxon>
        <taxon>Pseudomonadota</taxon>
        <taxon>Gammaproteobacteria</taxon>
        <taxon>Orbales</taxon>
        <taxon>Orbaceae</taxon>
        <taxon>Orbus</taxon>
    </lineage>
</organism>
<dbReference type="GO" id="GO:0008654">
    <property type="term" value="P:phospholipid biosynthetic process"/>
    <property type="evidence" value="ECO:0007669"/>
    <property type="project" value="UniProtKB-ARBA"/>
</dbReference>
<evidence type="ECO:0000313" key="9">
    <source>
        <dbReference type="Proteomes" id="UP000278542"/>
    </source>
</evidence>
<dbReference type="GO" id="GO:0046872">
    <property type="term" value="F:metal ion binding"/>
    <property type="evidence" value="ECO:0007669"/>
    <property type="project" value="UniProtKB-KW"/>
</dbReference>
<comment type="caution">
    <text evidence="8">The sequence shown here is derived from an EMBL/GenBank/DDBJ whole genome shotgun (WGS) entry which is preliminary data.</text>
</comment>
<evidence type="ECO:0000256" key="4">
    <source>
        <dbReference type="ARBA" id="ARBA00022723"/>
    </source>
</evidence>
<dbReference type="Proteomes" id="UP000278542">
    <property type="component" value="Unassembled WGS sequence"/>
</dbReference>